<dbReference type="Proteomes" id="UP001054889">
    <property type="component" value="Unassembled WGS sequence"/>
</dbReference>
<sequence>MCRQYIESASGSKTLAEMFALSDSGRLKLNSGSPAEMRHSKFGLHSGNSKEGCFIVLPKHAPPVSLQSSVDRDACLEGPSKGRNDSLTTSISYNNGNFRLDSFRDQTSLIKQIGNSSEDNLKNPCNSKCLMADNFSSPDCLNEKVLFTTDEDMVRHCADSKASAFDLQLARKQKAKRLQFNCHEYESMSLSDHADGTKSCKGLKEVEQPSPVSILEPLTDEDSSGYFKCDLQEIASK</sequence>
<reference evidence="1" key="1">
    <citation type="journal article" date="2018" name="DNA Res.">
        <title>Multiple hybrid de novo genome assembly of finger millet, an orphan allotetraploid crop.</title>
        <authorList>
            <person name="Hatakeyama M."/>
            <person name="Aluri S."/>
            <person name="Balachadran M.T."/>
            <person name="Sivarajan S.R."/>
            <person name="Patrignani A."/>
            <person name="Gruter S."/>
            <person name="Poveda L."/>
            <person name="Shimizu-Inatsugi R."/>
            <person name="Baeten J."/>
            <person name="Francoijs K.J."/>
            <person name="Nataraja K.N."/>
            <person name="Reddy Y.A.N."/>
            <person name="Phadnis S."/>
            <person name="Ravikumar R.L."/>
            <person name="Schlapbach R."/>
            <person name="Sreeman S.M."/>
            <person name="Shimizu K.K."/>
        </authorList>
    </citation>
    <scope>NUCLEOTIDE SEQUENCE</scope>
</reference>
<proteinExistence type="predicted"/>
<protein>
    <submittedName>
        <fullName evidence="1">Uncharacterized protein</fullName>
    </submittedName>
</protein>
<dbReference type="EMBL" id="BQKI01000086">
    <property type="protein sequence ID" value="GJN35085.1"/>
    <property type="molecule type" value="Genomic_DNA"/>
</dbReference>
<dbReference type="AlphaFoldDB" id="A0AAV5FL07"/>
<comment type="caution">
    <text evidence="1">The sequence shown here is derived from an EMBL/GenBank/DDBJ whole genome shotgun (WGS) entry which is preliminary data.</text>
</comment>
<name>A0AAV5FL07_ELECO</name>
<reference evidence="1" key="2">
    <citation type="submission" date="2021-12" db="EMBL/GenBank/DDBJ databases">
        <title>Resequencing data analysis of finger millet.</title>
        <authorList>
            <person name="Hatakeyama M."/>
            <person name="Aluri S."/>
            <person name="Balachadran M.T."/>
            <person name="Sivarajan S.R."/>
            <person name="Poveda L."/>
            <person name="Shimizu-Inatsugi R."/>
            <person name="Schlapbach R."/>
            <person name="Sreeman S.M."/>
            <person name="Shimizu K.K."/>
        </authorList>
    </citation>
    <scope>NUCLEOTIDE SEQUENCE</scope>
</reference>
<accession>A0AAV5FL07</accession>
<organism evidence="1 2">
    <name type="scientific">Eleusine coracana subsp. coracana</name>
    <dbReference type="NCBI Taxonomy" id="191504"/>
    <lineage>
        <taxon>Eukaryota</taxon>
        <taxon>Viridiplantae</taxon>
        <taxon>Streptophyta</taxon>
        <taxon>Embryophyta</taxon>
        <taxon>Tracheophyta</taxon>
        <taxon>Spermatophyta</taxon>
        <taxon>Magnoliopsida</taxon>
        <taxon>Liliopsida</taxon>
        <taxon>Poales</taxon>
        <taxon>Poaceae</taxon>
        <taxon>PACMAD clade</taxon>
        <taxon>Chloridoideae</taxon>
        <taxon>Cynodonteae</taxon>
        <taxon>Eleusininae</taxon>
        <taxon>Eleusine</taxon>
    </lineage>
</organism>
<evidence type="ECO:0000313" key="2">
    <source>
        <dbReference type="Proteomes" id="UP001054889"/>
    </source>
</evidence>
<evidence type="ECO:0000313" key="1">
    <source>
        <dbReference type="EMBL" id="GJN35085.1"/>
    </source>
</evidence>
<keyword evidence="2" id="KW-1185">Reference proteome</keyword>
<gene>
    <name evidence="1" type="primary">gb23818</name>
    <name evidence="1" type="ORF">PR202_gb23818</name>
</gene>